<comment type="function">
    <text evidence="5">CzcA and CzcB together would act in zinc efflux nearly as effectively as the complete czc efflux system (CzcABC). The CzcB protein is thought to funnel zinc cations to the CzcA transport protein.</text>
</comment>
<dbReference type="GO" id="GO:0046686">
    <property type="term" value="P:response to cadmium ion"/>
    <property type="evidence" value="ECO:0007669"/>
    <property type="project" value="UniProtKB-KW"/>
</dbReference>
<gene>
    <name evidence="9" type="ORF">LF41_79</name>
</gene>
<dbReference type="GO" id="GO:0015562">
    <property type="term" value="F:efflux transmembrane transporter activity"/>
    <property type="evidence" value="ECO:0007669"/>
    <property type="project" value="TreeGrafter"/>
</dbReference>
<evidence type="ECO:0000256" key="1">
    <source>
        <dbReference type="ARBA" id="ARBA00009477"/>
    </source>
</evidence>
<evidence type="ECO:0000256" key="2">
    <source>
        <dbReference type="ARBA" id="ARBA00022448"/>
    </source>
</evidence>
<protein>
    <submittedName>
        <fullName evidence="9">Efflux transporter, RND family, MFP subunit</fullName>
    </submittedName>
</protein>
<evidence type="ECO:0000313" key="9">
    <source>
        <dbReference type="EMBL" id="KGQ18989.1"/>
    </source>
</evidence>
<proteinExistence type="inferred from homology"/>
<dbReference type="Gene3D" id="2.40.50.100">
    <property type="match status" value="1"/>
</dbReference>
<dbReference type="Pfam" id="PF25989">
    <property type="entry name" value="YknX_C"/>
    <property type="match status" value="1"/>
</dbReference>
<dbReference type="SUPFAM" id="SSF111369">
    <property type="entry name" value="HlyD-like secretion proteins"/>
    <property type="match status" value="1"/>
</dbReference>
<dbReference type="InterPro" id="IPR058647">
    <property type="entry name" value="BSH_CzcB-like"/>
</dbReference>
<dbReference type="EMBL" id="JRKJ01000010">
    <property type="protein sequence ID" value="KGQ18989.1"/>
    <property type="molecule type" value="Genomic_DNA"/>
</dbReference>
<evidence type="ECO:0000256" key="5">
    <source>
        <dbReference type="ARBA" id="ARBA00058766"/>
    </source>
</evidence>
<reference evidence="9 10" key="1">
    <citation type="submission" date="2014-09" db="EMBL/GenBank/DDBJ databases">
        <title>Genome sequences of Lysobacter dokdonensis DS-58.</title>
        <authorList>
            <person name="Kim J.F."/>
            <person name="Kwak M.-J."/>
        </authorList>
    </citation>
    <scope>NUCLEOTIDE SEQUENCE [LARGE SCALE GENOMIC DNA]</scope>
    <source>
        <strain evidence="9 10">DS-58</strain>
    </source>
</reference>
<dbReference type="Gene3D" id="2.40.420.20">
    <property type="match status" value="1"/>
</dbReference>
<feature type="domain" description="CzcB-like barrel-sandwich hybrid" evidence="7">
    <location>
        <begin position="77"/>
        <end position="203"/>
    </location>
</feature>
<dbReference type="Proteomes" id="UP000030518">
    <property type="component" value="Unassembled WGS sequence"/>
</dbReference>
<dbReference type="PANTHER" id="PTHR30469">
    <property type="entry name" value="MULTIDRUG RESISTANCE PROTEIN MDTA"/>
    <property type="match status" value="1"/>
</dbReference>
<dbReference type="FunFam" id="2.40.30.170:FF:000010">
    <property type="entry name" value="Efflux RND transporter periplasmic adaptor subunit"/>
    <property type="match status" value="1"/>
</dbReference>
<dbReference type="InterPro" id="IPR058792">
    <property type="entry name" value="Beta-barrel_RND_2"/>
</dbReference>
<comment type="caution">
    <text evidence="9">The sequence shown here is derived from an EMBL/GenBank/DDBJ whole genome shotgun (WGS) entry which is preliminary data.</text>
</comment>
<comment type="similarity">
    <text evidence="1">Belongs to the membrane fusion protein (MFP) (TC 8.A.1) family.</text>
</comment>
<keyword evidence="10" id="KW-1185">Reference proteome</keyword>
<dbReference type="Gene3D" id="1.10.287.470">
    <property type="entry name" value="Helix hairpin bin"/>
    <property type="match status" value="1"/>
</dbReference>
<dbReference type="InterPro" id="IPR058637">
    <property type="entry name" value="YknX-like_C"/>
</dbReference>
<dbReference type="FunFam" id="2.40.420.20:FF:000006">
    <property type="entry name" value="RND family efflux transporter MFP subunit"/>
    <property type="match status" value="1"/>
</dbReference>
<evidence type="ECO:0000313" key="10">
    <source>
        <dbReference type="Proteomes" id="UP000030518"/>
    </source>
</evidence>
<dbReference type="PATRIC" id="fig|1300345.3.peg.1759"/>
<organism evidence="9 10">
    <name type="scientific">Lysobacter dokdonensis DS-58</name>
    <dbReference type="NCBI Taxonomy" id="1300345"/>
    <lineage>
        <taxon>Bacteria</taxon>
        <taxon>Pseudomonadati</taxon>
        <taxon>Pseudomonadota</taxon>
        <taxon>Gammaproteobacteria</taxon>
        <taxon>Lysobacterales</taxon>
        <taxon>Lysobacteraceae</taxon>
        <taxon>Noviluteimonas</taxon>
    </lineage>
</organism>
<keyword evidence="3" id="KW-0862">Zinc</keyword>
<dbReference type="PANTHER" id="PTHR30469:SF38">
    <property type="entry name" value="HLYD FAMILY SECRETION PROTEIN"/>
    <property type="match status" value="1"/>
</dbReference>
<dbReference type="InterPro" id="IPR006143">
    <property type="entry name" value="RND_pump_MFP"/>
</dbReference>
<evidence type="ECO:0000259" key="8">
    <source>
        <dbReference type="Pfam" id="PF25989"/>
    </source>
</evidence>
<keyword evidence="4" id="KW-0105">Cadmium resistance</keyword>
<dbReference type="eggNOG" id="COG0845">
    <property type="taxonomic scope" value="Bacteria"/>
</dbReference>
<accession>A0A0A2X189</accession>
<keyword evidence="2" id="KW-0813">Transport</keyword>
<dbReference type="Pfam" id="PF25954">
    <property type="entry name" value="Beta-barrel_RND_2"/>
    <property type="match status" value="1"/>
</dbReference>
<feature type="domain" description="CusB-like beta-barrel" evidence="6">
    <location>
        <begin position="211"/>
        <end position="280"/>
    </location>
</feature>
<feature type="domain" description="YknX-like C-terminal permuted SH3-like" evidence="8">
    <location>
        <begin position="287"/>
        <end position="354"/>
    </location>
</feature>
<dbReference type="Gene3D" id="2.40.30.170">
    <property type="match status" value="1"/>
</dbReference>
<dbReference type="Pfam" id="PF25973">
    <property type="entry name" value="BSH_CzcB"/>
    <property type="match status" value="1"/>
</dbReference>
<dbReference type="OrthoDB" id="9806939at2"/>
<evidence type="ECO:0000259" key="6">
    <source>
        <dbReference type="Pfam" id="PF25954"/>
    </source>
</evidence>
<dbReference type="GO" id="GO:1990281">
    <property type="term" value="C:efflux pump complex"/>
    <property type="evidence" value="ECO:0007669"/>
    <property type="project" value="TreeGrafter"/>
</dbReference>
<evidence type="ECO:0000256" key="3">
    <source>
        <dbReference type="ARBA" id="ARBA00022833"/>
    </source>
</evidence>
<evidence type="ECO:0000256" key="4">
    <source>
        <dbReference type="ARBA" id="ARBA00043263"/>
    </source>
</evidence>
<dbReference type="NCBIfam" id="TIGR01730">
    <property type="entry name" value="RND_mfp"/>
    <property type="match status" value="1"/>
</dbReference>
<sequence>MSANASIHGRTLRAGALLIACALALTACKKGDGDAQAKGKEGEKGPEAIPVEVMAATKRPIAASYTGTAPLEARGESQVVAKTSGVALQVLVQEGQQVHAGQVLVRLDSSRAALQAAQTAALMGKLEANYKRSVTLAEQKLMSANDIDTIRYDLENARAANRLANLELSYANVVAPISGVIAERKIKDGNFVQINTPIFRIVDTSRLEATLNVPEREVATLQQGLKVDLAVDALPGKKFAGTIDRIAPVVDAGSGTFRVICSFEGGGALQPGMFGRIRIDYDQRTDALVVPRMALLEDEGDPAVFAVKAGKAVRVPVKLGYLDGQWAEVREGLKPGDQVVTAGKVALREGSAVQIVGDQAKPAAPAAGKGGVAAATAAR</sequence>
<dbReference type="STRING" id="1300345.LF41_79"/>
<evidence type="ECO:0000259" key="7">
    <source>
        <dbReference type="Pfam" id="PF25973"/>
    </source>
</evidence>
<dbReference type="AlphaFoldDB" id="A0A0A2X189"/>
<name>A0A0A2X189_9GAMM</name>
<dbReference type="RefSeq" id="WP_036168834.1">
    <property type="nucleotide sequence ID" value="NZ_JRKJ01000010.1"/>
</dbReference>